<evidence type="ECO:0000313" key="6">
    <source>
        <dbReference type="EMBL" id="KZW00299.1"/>
    </source>
</evidence>
<feature type="domain" description="Fe2OG dioxygenase" evidence="5">
    <location>
        <begin position="102"/>
        <end position="210"/>
    </location>
</feature>
<dbReference type="InterPro" id="IPR027443">
    <property type="entry name" value="IPNS-like_sf"/>
</dbReference>
<dbReference type="Pfam" id="PF03171">
    <property type="entry name" value="2OG-FeII_Oxy"/>
    <property type="match status" value="1"/>
</dbReference>
<keyword evidence="3 4" id="KW-0408">Iron</keyword>
<dbReference type="InterPro" id="IPR044861">
    <property type="entry name" value="IPNS-like_FE2OG_OXY"/>
</dbReference>
<protein>
    <submittedName>
        <fullName evidence="6">Clavaminate synthase-like protein</fullName>
    </submittedName>
</protein>
<dbReference type="Gene3D" id="2.60.120.330">
    <property type="entry name" value="B-lactam Antibiotic, Isopenicillin N Synthase, Chain"/>
    <property type="match status" value="1"/>
</dbReference>
<evidence type="ECO:0000256" key="2">
    <source>
        <dbReference type="ARBA" id="ARBA00022723"/>
    </source>
</evidence>
<dbReference type="InterPro" id="IPR026992">
    <property type="entry name" value="DIOX_N"/>
</dbReference>
<evidence type="ECO:0000313" key="7">
    <source>
        <dbReference type="Proteomes" id="UP000077266"/>
    </source>
</evidence>
<dbReference type="InParanoid" id="A0A165N6P5"/>
<keyword evidence="7" id="KW-1185">Reference proteome</keyword>
<dbReference type="GO" id="GO:0046872">
    <property type="term" value="F:metal ion binding"/>
    <property type="evidence" value="ECO:0007669"/>
    <property type="project" value="UniProtKB-KW"/>
</dbReference>
<evidence type="ECO:0000256" key="1">
    <source>
        <dbReference type="ARBA" id="ARBA00008056"/>
    </source>
</evidence>
<accession>A0A165N6P5</accession>
<dbReference type="SUPFAM" id="SSF51197">
    <property type="entry name" value="Clavaminate synthase-like"/>
    <property type="match status" value="1"/>
</dbReference>
<dbReference type="OrthoDB" id="288590at2759"/>
<name>A0A165N6P5_EXIGL</name>
<gene>
    <name evidence="6" type="ORF">EXIGLDRAFT_722345</name>
</gene>
<evidence type="ECO:0000256" key="3">
    <source>
        <dbReference type="ARBA" id="ARBA00023004"/>
    </source>
</evidence>
<proteinExistence type="inferred from homology"/>
<sequence length="288" mass="31897">MVNSPHFLGYTAVGSEYTKGQLDMREQFDWATPLESTWKEDDPDYLRLWGPSQWPTEEELPGFRAVMENFLLDTDKLAHEFTGLVSEALGLGPEKLYEFFEPPGQMQHRGKMIKYPEAVEGGSDQGVGAHYDSGFLSFLVQVTDHQPGLQVQNAAGDWIDAPRIPDTMVINIGKGLEFLTSGVAIATSHRVLSPKPGSGTRYSVPYFQQIVQRVVLGEAARTLKFPPEILAERDARGKPVADSINYPEYGHLPAGHAALIGRNKSHRDVGAKWYPALFKEIFPDGAPA</sequence>
<reference evidence="6 7" key="1">
    <citation type="journal article" date="2016" name="Mol. Biol. Evol.">
        <title>Comparative Genomics of Early-Diverging Mushroom-Forming Fungi Provides Insights into the Origins of Lignocellulose Decay Capabilities.</title>
        <authorList>
            <person name="Nagy L.G."/>
            <person name="Riley R."/>
            <person name="Tritt A."/>
            <person name="Adam C."/>
            <person name="Daum C."/>
            <person name="Floudas D."/>
            <person name="Sun H."/>
            <person name="Yadav J.S."/>
            <person name="Pangilinan J."/>
            <person name="Larsson K.H."/>
            <person name="Matsuura K."/>
            <person name="Barry K."/>
            <person name="Labutti K."/>
            <person name="Kuo R."/>
            <person name="Ohm R.A."/>
            <person name="Bhattacharya S.S."/>
            <person name="Shirouzu T."/>
            <person name="Yoshinaga Y."/>
            <person name="Martin F.M."/>
            <person name="Grigoriev I.V."/>
            <person name="Hibbett D.S."/>
        </authorList>
    </citation>
    <scope>NUCLEOTIDE SEQUENCE [LARGE SCALE GENOMIC DNA]</scope>
    <source>
        <strain evidence="6 7">HHB12029</strain>
    </source>
</reference>
<dbReference type="Proteomes" id="UP000077266">
    <property type="component" value="Unassembled WGS sequence"/>
</dbReference>
<dbReference type="STRING" id="1314781.A0A165N6P5"/>
<dbReference type="PANTHER" id="PTHR47991">
    <property type="entry name" value="OXOGLUTARATE/IRON-DEPENDENT DIOXYGENASE"/>
    <property type="match status" value="1"/>
</dbReference>
<keyword evidence="2 4" id="KW-0479">Metal-binding</keyword>
<dbReference type="Pfam" id="PF14226">
    <property type="entry name" value="DIOX_N"/>
    <property type="match status" value="1"/>
</dbReference>
<dbReference type="InterPro" id="IPR005123">
    <property type="entry name" value="Oxoglu/Fe-dep_dioxygenase_dom"/>
</dbReference>
<comment type="similarity">
    <text evidence="1 4">Belongs to the iron/ascorbate-dependent oxidoreductase family.</text>
</comment>
<keyword evidence="4" id="KW-0560">Oxidoreductase</keyword>
<dbReference type="GO" id="GO:0016491">
    <property type="term" value="F:oxidoreductase activity"/>
    <property type="evidence" value="ECO:0007669"/>
    <property type="project" value="UniProtKB-KW"/>
</dbReference>
<dbReference type="EMBL" id="KV425902">
    <property type="protein sequence ID" value="KZW00299.1"/>
    <property type="molecule type" value="Genomic_DNA"/>
</dbReference>
<organism evidence="6 7">
    <name type="scientific">Exidia glandulosa HHB12029</name>
    <dbReference type="NCBI Taxonomy" id="1314781"/>
    <lineage>
        <taxon>Eukaryota</taxon>
        <taxon>Fungi</taxon>
        <taxon>Dikarya</taxon>
        <taxon>Basidiomycota</taxon>
        <taxon>Agaricomycotina</taxon>
        <taxon>Agaricomycetes</taxon>
        <taxon>Auriculariales</taxon>
        <taxon>Exidiaceae</taxon>
        <taxon>Exidia</taxon>
    </lineage>
</organism>
<dbReference type="PROSITE" id="PS51471">
    <property type="entry name" value="FE2OG_OXY"/>
    <property type="match status" value="1"/>
</dbReference>
<dbReference type="InterPro" id="IPR050295">
    <property type="entry name" value="Plant_2OG-oxidoreductases"/>
</dbReference>
<evidence type="ECO:0000256" key="4">
    <source>
        <dbReference type="RuleBase" id="RU003682"/>
    </source>
</evidence>
<evidence type="ECO:0000259" key="5">
    <source>
        <dbReference type="PROSITE" id="PS51471"/>
    </source>
</evidence>
<dbReference type="AlphaFoldDB" id="A0A165N6P5"/>